<name>A0AAV4N5J5_CAEEX</name>
<keyword evidence="2" id="KW-1185">Reference proteome</keyword>
<sequence>MCCATLRSFPLSLGRPTLVSHGSGDDTNRLIKTARASILSDHSESCRSAHCAVITPISPRAVCLGLDDVTQRTCLGFEIHSCGHFFFFFKSARVAGVFLGHHRQRFQQGHRRMAIVAGLLMRIVFAGDKFEVGRVSSFNEKLFFKIE</sequence>
<protein>
    <submittedName>
        <fullName evidence="1">Uncharacterized protein</fullName>
    </submittedName>
</protein>
<gene>
    <name evidence="1" type="ORF">CEXT_84041</name>
</gene>
<accession>A0AAV4N5J5</accession>
<dbReference type="AlphaFoldDB" id="A0AAV4N5J5"/>
<proteinExistence type="predicted"/>
<evidence type="ECO:0000313" key="2">
    <source>
        <dbReference type="Proteomes" id="UP001054945"/>
    </source>
</evidence>
<evidence type="ECO:0000313" key="1">
    <source>
        <dbReference type="EMBL" id="GIX79673.1"/>
    </source>
</evidence>
<organism evidence="1 2">
    <name type="scientific">Caerostris extrusa</name>
    <name type="common">Bark spider</name>
    <name type="synonym">Caerostris bankana</name>
    <dbReference type="NCBI Taxonomy" id="172846"/>
    <lineage>
        <taxon>Eukaryota</taxon>
        <taxon>Metazoa</taxon>
        <taxon>Ecdysozoa</taxon>
        <taxon>Arthropoda</taxon>
        <taxon>Chelicerata</taxon>
        <taxon>Arachnida</taxon>
        <taxon>Araneae</taxon>
        <taxon>Araneomorphae</taxon>
        <taxon>Entelegynae</taxon>
        <taxon>Araneoidea</taxon>
        <taxon>Araneidae</taxon>
        <taxon>Caerostris</taxon>
    </lineage>
</organism>
<reference evidence="1 2" key="1">
    <citation type="submission" date="2021-06" db="EMBL/GenBank/DDBJ databases">
        <title>Caerostris extrusa draft genome.</title>
        <authorList>
            <person name="Kono N."/>
            <person name="Arakawa K."/>
        </authorList>
    </citation>
    <scope>NUCLEOTIDE SEQUENCE [LARGE SCALE GENOMIC DNA]</scope>
</reference>
<dbReference type="Proteomes" id="UP001054945">
    <property type="component" value="Unassembled WGS sequence"/>
</dbReference>
<comment type="caution">
    <text evidence="1">The sequence shown here is derived from an EMBL/GenBank/DDBJ whole genome shotgun (WGS) entry which is preliminary data.</text>
</comment>
<dbReference type="EMBL" id="BPLR01020519">
    <property type="protein sequence ID" value="GIX79673.1"/>
    <property type="molecule type" value="Genomic_DNA"/>
</dbReference>